<dbReference type="EMBL" id="LT671822">
    <property type="protein sequence ID" value="SHO76769.1"/>
    <property type="molecule type" value="Genomic_DNA"/>
</dbReference>
<name>A0A1M8A2X1_MALS4</name>
<protein>
    <submittedName>
        <fullName evidence="4">Similar to S.cerevisiae protein YJL218W (Putative acetyltransferase)</fullName>
    </submittedName>
</protein>
<feature type="domain" description="Maltose/galactoside acetyltransferase" evidence="3">
    <location>
        <begin position="23"/>
        <end position="91"/>
    </location>
</feature>
<comment type="similarity">
    <text evidence="1">Belongs to the transferase hexapeptide repeat family.</text>
</comment>
<proteinExistence type="inferred from homology"/>
<dbReference type="VEuPathDB" id="FungiDB:MSYG_1108"/>
<dbReference type="InterPro" id="IPR024688">
    <property type="entry name" value="Mac_dom"/>
</dbReference>
<keyword evidence="5" id="KW-1185">Reference proteome</keyword>
<dbReference type="GO" id="GO:0008374">
    <property type="term" value="F:O-acyltransferase activity"/>
    <property type="evidence" value="ECO:0007669"/>
    <property type="project" value="TreeGrafter"/>
</dbReference>
<dbReference type="GO" id="GO:0016407">
    <property type="term" value="F:acetyltransferase activity"/>
    <property type="evidence" value="ECO:0007669"/>
    <property type="project" value="InterPro"/>
</dbReference>
<accession>A0A1M8A2X1</accession>
<dbReference type="InterPro" id="IPR001451">
    <property type="entry name" value="Hexapep"/>
</dbReference>
<dbReference type="Proteomes" id="UP000186303">
    <property type="component" value="Chromosome 2"/>
</dbReference>
<gene>
    <name evidence="4" type="ORF">MSYG_1108</name>
</gene>
<dbReference type="Pfam" id="PF00132">
    <property type="entry name" value="Hexapep"/>
    <property type="match status" value="1"/>
</dbReference>
<evidence type="ECO:0000313" key="5">
    <source>
        <dbReference type="Proteomes" id="UP000186303"/>
    </source>
</evidence>
<dbReference type="SUPFAM" id="SSF51161">
    <property type="entry name" value="Trimeric LpxA-like enzymes"/>
    <property type="match status" value="1"/>
</dbReference>
<dbReference type="PANTHER" id="PTHR23416">
    <property type="entry name" value="SIALIC ACID SYNTHASE-RELATED"/>
    <property type="match status" value="1"/>
</dbReference>
<dbReference type="CDD" id="cd03357">
    <property type="entry name" value="LbH_MAT_GAT"/>
    <property type="match status" value="1"/>
</dbReference>
<dbReference type="OMA" id="KVAQFNI"/>
<dbReference type="Gene3D" id="2.160.10.10">
    <property type="entry name" value="Hexapeptide repeat proteins"/>
    <property type="match status" value="1"/>
</dbReference>
<sequence length="219" mass="24261">MTEARYAEIDRLYGDECESFTEKEKMIRGLSYNPLDKELIKDRLIARQLMYSYNNTPPPALPANDKDLEHIDSFGPERRGILAKLFSLTQKQSSNIDIEPPFYCDYGYNIKFEGAFYANYNATILDCAEVILGDGVLFGPNVHLYSATHSTNPTERQQVLERALPIKIGNNCWIGGNSTILAGVTIGENCTIGAGSVVTKSIPKNSVAVGNPAKVIKYI</sequence>
<evidence type="ECO:0000313" key="4">
    <source>
        <dbReference type="EMBL" id="SHO76769.1"/>
    </source>
</evidence>
<dbReference type="PANTHER" id="PTHR23416:SF23">
    <property type="entry name" value="ACETYLTRANSFERASE C18B11.09C-RELATED"/>
    <property type="match status" value="1"/>
</dbReference>
<evidence type="ECO:0000256" key="2">
    <source>
        <dbReference type="ARBA" id="ARBA00022679"/>
    </source>
</evidence>
<evidence type="ECO:0000259" key="3">
    <source>
        <dbReference type="SMART" id="SM01266"/>
    </source>
</evidence>
<evidence type="ECO:0000256" key="1">
    <source>
        <dbReference type="ARBA" id="ARBA00007274"/>
    </source>
</evidence>
<dbReference type="InterPro" id="IPR011004">
    <property type="entry name" value="Trimer_LpxA-like_sf"/>
</dbReference>
<dbReference type="InterPro" id="IPR051159">
    <property type="entry name" value="Hexapeptide_acetyltransf"/>
</dbReference>
<dbReference type="OrthoDB" id="25818at2759"/>
<dbReference type="STRING" id="1230383.A0A1M8A2X1"/>
<dbReference type="Pfam" id="PF12464">
    <property type="entry name" value="Mac"/>
    <property type="match status" value="1"/>
</dbReference>
<reference evidence="5" key="1">
    <citation type="journal article" date="2017" name="Nucleic Acids Res.">
        <title>Proteogenomics produces comprehensive and highly accurate protein-coding gene annotation in a complete genome assembly of Malassezia sympodialis.</title>
        <authorList>
            <person name="Zhu Y."/>
            <person name="Engstroem P.G."/>
            <person name="Tellgren-Roth C."/>
            <person name="Baudo C.D."/>
            <person name="Kennell J.C."/>
            <person name="Sun S."/>
            <person name="Billmyre R.B."/>
            <person name="Schroeder M.S."/>
            <person name="Andersson A."/>
            <person name="Holm T."/>
            <person name="Sigurgeirsson B."/>
            <person name="Wu G."/>
            <person name="Sankaranarayanan S.R."/>
            <person name="Siddharthan R."/>
            <person name="Sanyal K."/>
            <person name="Lundeberg J."/>
            <person name="Nystedt B."/>
            <person name="Boekhout T."/>
            <person name="Dawson T.L. Jr."/>
            <person name="Heitman J."/>
            <person name="Scheynius A."/>
            <person name="Lehtioe J."/>
        </authorList>
    </citation>
    <scope>NUCLEOTIDE SEQUENCE [LARGE SCALE GENOMIC DNA]</scope>
    <source>
        <strain evidence="5">ATCC 42132</strain>
    </source>
</reference>
<dbReference type="SMART" id="SM01266">
    <property type="entry name" value="Mac"/>
    <property type="match status" value="1"/>
</dbReference>
<keyword evidence="2 4" id="KW-0808">Transferase</keyword>
<organism evidence="4 5">
    <name type="scientific">Malassezia sympodialis (strain ATCC 42132)</name>
    <name type="common">Atopic eczema-associated yeast</name>
    <dbReference type="NCBI Taxonomy" id="1230383"/>
    <lineage>
        <taxon>Eukaryota</taxon>
        <taxon>Fungi</taxon>
        <taxon>Dikarya</taxon>
        <taxon>Basidiomycota</taxon>
        <taxon>Ustilaginomycotina</taxon>
        <taxon>Malasseziomycetes</taxon>
        <taxon>Malasseziales</taxon>
        <taxon>Malasseziaceae</taxon>
        <taxon>Malassezia</taxon>
    </lineage>
</organism>
<dbReference type="AlphaFoldDB" id="A0A1M8A2X1"/>